<dbReference type="Proteomes" id="UP000076927">
    <property type="component" value="Chromosome"/>
</dbReference>
<dbReference type="STRING" id="1178515.SY83_04205"/>
<accession>A0A172TFS0</accession>
<sequence length="196" mass="20581">MARKKKEDLYQGDLFDLFGEQEGDAGQAAEAASAPAEQAAGTAGQAYGNGQSAGTAAHSAKAERELSHYELSVARAASAASSASASGPAATAAALADAAAFGSQQVLFAGASAAKQPRLSEHLRLAALQELKLQETSARAVCETLIKKHGASDKRYVTEKPYIFADVCRYLDQLCAEGQCELMSQDPADRHYRWLG</sequence>
<dbReference type="PATRIC" id="fig|1178515.4.peg.839"/>
<dbReference type="EMBL" id="CP011388">
    <property type="protein sequence ID" value="ANE45633.1"/>
    <property type="molecule type" value="Genomic_DNA"/>
</dbReference>
<evidence type="ECO:0000313" key="3">
    <source>
        <dbReference type="Proteomes" id="UP000076927"/>
    </source>
</evidence>
<dbReference type="InterPro" id="IPR024995">
    <property type="entry name" value="DUF3895"/>
</dbReference>
<dbReference type="KEGG" id="pswu:SY83_04205"/>
<keyword evidence="3" id="KW-1185">Reference proteome</keyword>
<reference evidence="2 3" key="1">
    <citation type="submission" date="2015-01" db="EMBL/GenBank/DDBJ databases">
        <title>Paenibacillus swuensis/DY6/whole genome sequencing.</title>
        <authorList>
            <person name="Kim M.K."/>
            <person name="Srinivasan S."/>
            <person name="Lee J.-J."/>
        </authorList>
    </citation>
    <scope>NUCLEOTIDE SEQUENCE [LARGE SCALE GENOMIC DNA]</scope>
    <source>
        <strain evidence="2 3">DY6</strain>
    </source>
</reference>
<evidence type="ECO:0000256" key="1">
    <source>
        <dbReference type="SAM" id="MobiDB-lite"/>
    </source>
</evidence>
<proteinExistence type="predicted"/>
<gene>
    <name evidence="2" type="ORF">SY83_04205</name>
</gene>
<dbReference type="AlphaFoldDB" id="A0A172TFS0"/>
<organism evidence="2 3">
    <name type="scientific">Paenibacillus swuensis</name>
    <dbReference type="NCBI Taxonomy" id="1178515"/>
    <lineage>
        <taxon>Bacteria</taxon>
        <taxon>Bacillati</taxon>
        <taxon>Bacillota</taxon>
        <taxon>Bacilli</taxon>
        <taxon>Bacillales</taxon>
        <taxon>Paenibacillaceae</taxon>
        <taxon>Paenibacillus</taxon>
    </lineage>
</organism>
<evidence type="ECO:0000313" key="2">
    <source>
        <dbReference type="EMBL" id="ANE45633.1"/>
    </source>
</evidence>
<dbReference type="OrthoDB" id="2183421at2"/>
<protein>
    <submittedName>
        <fullName evidence="2">Uncharacterized protein</fullName>
    </submittedName>
</protein>
<dbReference type="Pfam" id="PF13034">
    <property type="entry name" value="DUF3895"/>
    <property type="match status" value="1"/>
</dbReference>
<feature type="compositionally biased region" description="Low complexity" evidence="1">
    <location>
        <begin position="24"/>
        <end position="50"/>
    </location>
</feature>
<feature type="region of interest" description="Disordered" evidence="1">
    <location>
        <begin position="21"/>
        <end position="61"/>
    </location>
</feature>
<dbReference type="RefSeq" id="WP_068604535.1">
    <property type="nucleotide sequence ID" value="NZ_CP011388.1"/>
</dbReference>
<name>A0A172TFS0_9BACL</name>